<feature type="transmembrane region" description="Helical" evidence="1">
    <location>
        <begin position="55"/>
        <end position="73"/>
    </location>
</feature>
<keyword evidence="1" id="KW-1133">Transmembrane helix</keyword>
<dbReference type="RefSeq" id="WP_115627426.1">
    <property type="nucleotide sequence ID" value="NZ_UIGI01000001.1"/>
</dbReference>
<evidence type="ECO:0000313" key="2">
    <source>
        <dbReference type="EMBL" id="SUW62443.1"/>
    </source>
</evidence>
<name>A0A381C6A3_9ENTR</name>
<keyword evidence="1" id="KW-0812">Transmembrane</keyword>
<keyword evidence="1" id="KW-0472">Membrane</keyword>
<reference evidence="2 3" key="1">
    <citation type="submission" date="2018-06" db="EMBL/GenBank/DDBJ databases">
        <authorList>
            <consortium name="Pathogen Informatics"/>
            <person name="Doyle S."/>
        </authorList>
    </citation>
    <scope>NUCLEOTIDE SEQUENCE [LARGE SCALE GENOMIC DNA]</scope>
    <source>
        <strain evidence="2 3">NCTC12119</strain>
    </source>
</reference>
<gene>
    <name evidence="2" type="ORF">NCTC12119_00872</name>
</gene>
<dbReference type="EMBL" id="UIGI01000001">
    <property type="protein sequence ID" value="SUW62443.1"/>
    <property type="molecule type" value="Genomic_DNA"/>
</dbReference>
<sequence length="146" mass="16722">MKEYTTLRWLIFKFSGVFLMMASMALIYLVAYFYKFYAINSLITLGDIITYNGRVIICLGGIPMVIYMFFFALRTVLNKGIAPLKKGTVIGQIWGVFSILSFALGLVASYLIPIVLLILHYTSCHEDKLRVYYVTDPQLCMMIENK</sequence>
<feature type="transmembrane region" description="Helical" evidence="1">
    <location>
        <begin position="12"/>
        <end position="34"/>
    </location>
</feature>
<dbReference type="AlphaFoldDB" id="A0A381C6A3"/>
<evidence type="ECO:0000256" key="1">
    <source>
        <dbReference type="SAM" id="Phobius"/>
    </source>
</evidence>
<organism evidence="2 3">
    <name type="scientific">Buttiauxella agrestis</name>
    <dbReference type="NCBI Taxonomy" id="82977"/>
    <lineage>
        <taxon>Bacteria</taxon>
        <taxon>Pseudomonadati</taxon>
        <taxon>Pseudomonadota</taxon>
        <taxon>Gammaproteobacteria</taxon>
        <taxon>Enterobacterales</taxon>
        <taxon>Enterobacteriaceae</taxon>
        <taxon>Buttiauxella</taxon>
    </lineage>
</organism>
<evidence type="ECO:0000313" key="3">
    <source>
        <dbReference type="Proteomes" id="UP000255528"/>
    </source>
</evidence>
<evidence type="ECO:0008006" key="4">
    <source>
        <dbReference type="Google" id="ProtNLM"/>
    </source>
</evidence>
<protein>
    <recommendedName>
        <fullName evidence="4">DUF1240 domain-containing protein</fullName>
    </recommendedName>
</protein>
<accession>A0A381C6A3</accession>
<dbReference type="Proteomes" id="UP000255528">
    <property type="component" value="Unassembled WGS sequence"/>
</dbReference>
<proteinExistence type="predicted"/>
<feature type="transmembrane region" description="Helical" evidence="1">
    <location>
        <begin position="93"/>
        <end position="119"/>
    </location>
</feature>